<feature type="compositionally biased region" description="Polar residues" evidence="1">
    <location>
        <begin position="110"/>
        <end position="120"/>
    </location>
</feature>
<feature type="region of interest" description="Disordered" evidence="1">
    <location>
        <begin position="215"/>
        <end position="272"/>
    </location>
</feature>
<proteinExistence type="predicted"/>
<reference evidence="2 3" key="1">
    <citation type="submission" date="2024-06" db="EMBL/GenBank/DDBJ databases">
        <title>Complete genome of Phlyctema vagabunda strain 19-DSS-EL-015.</title>
        <authorList>
            <person name="Fiorenzani C."/>
        </authorList>
    </citation>
    <scope>NUCLEOTIDE SEQUENCE [LARGE SCALE GENOMIC DNA]</scope>
    <source>
        <strain evidence="2 3">19-DSS-EL-015</strain>
    </source>
</reference>
<dbReference type="Proteomes" id="UP001629113">
    <property type="component" value="Unassembled WGS sequence"/>
</dbReference>
<gene>
    <name evidence="2" type="ORF">PVAG01_02121</name>
</gene>
<sequence>MPLKLNKDQDQGSISRTGPLTPGSSPLHSKTSDQARAAKRVSWASEIVVYEIPSDEPSAAKQAGEESPIKKRLSSSRTSTPRRHSSSPMRQSQAKSATERESSHQVAIKSRSTAKIQASSAKAPGETDPRSKTKKTSQKKYVKSQRSVPPAVPEAPITNATLQNTKAKNCSPTVSHDPNGTFCGCDGDFYGRPFEESSLAEKVESQMDAARKYIERSKSSREGHNEYETEAQKSEGHLLGTGKEVEHHKVPRNHTQTSRGTQKAKSRSREHIHRREVKALDFSDRSSLIGRDFILYDDDERYDWDAQEYWQAWR</sequence>
<protein>
    <submittedName>
        <fullName evidence="2">Uncharacterized protein</fullName>
    </submittedName>
</protein>
<feature type="compositionally biased region" description="Basic residues" evidence="1">
    <location>
        <begin position="132"/>
        <end position="143"/>
    </location>
</feature>
<keyword evidence="3" id="KW-1185">Reference proteome</keyword>
<evidence type="ECO:0000313" key="2">
    <source>
        <dbReference type="EMBL" id="KAL3425330.1"/>
    </source>
</evidence>
<comment type="caution">
    <text evidence="2">The sequence shown here is derived from an EMBL/GenBank/DDBJ whole genome shotgun (WGS) entry which is preliminary data.</text>
</comment>
<evidence type="ECO:0000256" key="1">
    <source>
        <dbReference type="SAM" id="MobiDB-lite"/>
    </source>
</evidence>
<name>A0ABR4PPX8_9HELO</name>
<feature type="compositionally biased region" description="Polar residues" evidence="1">
    <location>
        <begin position="11"/>
        <end position="34"/>
    </location>
</feature>
<feature type="compositionally biased region" description="Basic and acidic residues" evidence="1">
    <location>
        <begin position="1"/>
        <end position="10"/>
    </location>
</feature>
<evidence type="ECO:0000313" key="3">
    <source>
        <dbReference type="Proteomes" id="UP001629113"/>
    </source>
</evidence>
<feature type="compositionally biased region" description="Basic and acidic residues" evidence="1">
    <location>
        <begin position="215"/>
        <end position="236"/>
    </location>
</feature>
<dbReference type="EMBL" id="JBFCZG010000002">
    <property type="protein sequence ID" value="KAL3425330.1"/>
    <property type="molecule type" value="Genomic_DNA"/>
</dbReference>
<feature type="compositionally biased region" description="Basic residues" evidence="1">
    <location>
        <begin position="262"/>
        <end position="272"/>
    </location>
</feature>
<feature type="region of interest" description="Disordered" evidence="1">
    <location>
        <begin position="1"/>
        <end position="160"/>
    </location>
</feature>
<organism evidence="2 3">
    <name type="scientific">Phlyctema vagabunda</name>
    <dbReference type="NCBI Taxonomy" id="108571"/>
    <lineage>
        <taxon>Eukaryota</taxon>
        <taxon>Fungi</taxon>
        <taxon>Dikarya</taxon>
        <taxon>Ascomycota</taxon>
        <taxon>Pezizomycotina</taxon>
        <taxon>Leotiomycetes</taxon>
        <taxon>Helotiales</taxon>
        <taxon>Dermateaceae</taxon>
        <taxon>Phlyctema</taxon>
    </lineage>
</organism>
<feature type="compositionally biased region" description="Basic residues" evidence="1">
    <location>
        <begin position="70"/>
        <end position="85"/>
    </location>
</feature>
<accession>A0ABR4PPX8</accession>